<dbReference type="NCBIfam" id="TIGR02504">
    <property type="entry name" value="NrdJ_Z"/>
    <property type="match status" value="1"/>
</dbReference>
<evidence type="ECO:0000313" key="19">
    <source>
        <dbReference type="Proteomes" id="UP001597314"/>
    </source>
</evidence>
<keyword evidence="19" id="KW-1185">Reference proteome</keyword>
<dbReference type="EC" id="1.17.4.1" evidence="3 13"/>
<dbReference type="GO" id="GO:0004748">
    <property type="term" value="F:ribonucleoside-diphosphate reductase activity, thioredoxin disulfide as acceptor"/>
    <property type="evidence" value="ECO:0007669"/>
    <property type="project" value="UniProtKB-EC"/>
</dbReference>
<dbReference type="NCBIfam" id="NF005736">
    <property type="entry name" value="PRK07562.1"/>
    <property type="match status" value="1"/>
</dbReference>
<sequence length="1284" mass="139737">MRIERRYTKDGQSPYADIPFRLTQSEIRNPDGSVVFRADAVEVPAAWSQVASDVLAQKYFRKAGVAARLKKVEEETVPSWLWRSVPDEAALAALPEKERFVGESSARQVFDRLAGTWTYWGWKGGYFDGEADAQAFFDELRYMLAMQMVAPNSPQWFNTGLHWAYGIDGPSQGHHYVDFKTGKLHRSKSAYEHPQPHACFIQSIQDDLVNEGGIMDLWVREARLFKYGSGTGTNFSRLRGEGEKLSGGGKSSGLMSFLKIGDRAAGAIKSGGTTRRAAKMVIVDVDHPDIEKYIDWKVTEEQKVAALVTGSRIAQRHLRAVMKACVNCQGSGDDCFTPEKNPVLKREIKAARKNHVPDNAIKRVIQLARQGYKDIEFPIYDTDWDSEAYLTVSGQNSNNSVRVTDDFLKAVESDREWDLTWRTKGKVAKTVKAAELWEKIAAAAWASADPGLQFHTTINDWHTCPASGPIRASNPCSEYMFLDDTACNLASMNLLTFRQKGDTAGAFAFDVEGYEHTVRLWTIVLEISVLMAQFPSKEIAQLSYEYRTLGLGYANLGGLLMSTGIPYDSDAGRAICGALSAIMTGVSYATSAEMAAILGAFPGYKKNREHMLRVIRNHRRAAHGEKHAYEKLQTLPMRLDHHACPDKRLVDHAMQAWDKALALGTEHGFRNAQATVIAPTGTIGLVMDCDTTGIEPDFALVKFKKLAGGGYFKIINRAVPEALRALGYTEAQISDIEAYAVGRGTLADAPGINHKALEAKGFTPDIIAKIEKALPTAFDIKFAFNKWTLGEAFCTDTLGLSPEELAKPSFDMLGALGFTKREIEAANVFVCGAMTVEGAPHLKPEHYPVFDCANACGRNGKRFLSVESHIRMMAAAQPFISGAISKTINMPNEATVEDCKAAYMLSWKLALKANALYRDGAKLSQPLSAQLVSDDEEDDDHDIDAFIEKPMAARAAALSEKIVEKVVERIVVMREREKMPDRRKGYTQKAVVGGHKVYLRTGEYDDGRLGEIFIDMHKEGAALRSLLNNFAIAVSLGLQYGVPLEEYVDAFTFTRFEPSGPVQGNDSIKYATSILDYVFRELAVSYMSRFDLAHVDPSTTGGFDALGKGVAEGKIESAPAAKYVSKGLTRSRTDKLVVMPGGHATSGGHAGTHAAPAPAGGSHGGSHADNRAAAAPPTALAGSLAGHAPSNVAPFARAGGGTAAALKAEPAVRTALDELPWHEPTPAQKADARADAKAHAAEKRAEAKAQGYEGEACGECGNFTLVRNGTCMKCNTCGSTTGCS</sequence>
<feature type="compositionally biased region" description="Low complexity" evidence="14">
    <location>
        <begin position="1151"/>
        <end position="1160"/>
    </location>
</feature>
<dbReference type="InterPro" id="IPR050862">
    <property type="entry name" value="RdRp_reductase_class-2"/>
</dbReference>
<evidence type="ECO:0000259" key="17">
    <source>
        <dbReference type="Pfam" id="PF12637"/>
    </source>
</evidence>
<dbReference type="Gene3D" id="3.20.70.20">
    <property type="match status" value="3"/>
</dbReference>
<dbReference type="Pfam" id="PF12637">
    <property type="entry name" value="TSCPD"/>
    <property type="match status" value="1"/>
</dbReference>
<keyword evidence="5 13" id="KW-0846">Cobalamin</keyword>
<dbReference type="Pfam" id="PF08471">
    <property type="entry name" value="Ribonuc_red_2_N"/>
    <property type="match status" value="1"/>
</dbReference>
<evidence type="ECO:0000256" key="3">
    <source>
        <dbReference type="ARBA" id="ARBA00012274"/>
    </source>
</evidence>
<name>A0ABW5AL93_9BRAD</name>
<feature type="domain" description="Ribonucleotide reductase large subunit C-terminal" evidence="15">
    <location>
        <begin position="198"/>
        <end position="755"/>
    </location>
</feature>
<evidence type="ECO:0000256" key="11">
    <source>
        <dbReference type="ARBA" id="ARBA00025437"/>
    </source>
</evidence>
<organism evidence="18 19">
    <name type="scientific">Rhodoplanes azumiensis</name>
    <dbReference type="NCBI Taxonomy" id="1897628"/>
    <lineage>
        <taxon>Bacteria</taxon>
        <taxon>Pseudomonadati</taxon>
        <taxon>Pseudomonadota</taxon>
        <taxon>Alphaproteobacteria</taxon>
        <taxon>Hyphomicrobiales</taxon>
        <taxon>Nitrobacteraceae</taxon>
        <taxon>Rhodoplanes</taxon>
    </lineage>
</organism>
<accession>A0ABW5AL93</accession>
<dbReference type="EMBL" id="JBHUIW010000012">
    <property type="protein sequence ID" value="MFD2182936.1"/>
    <property type="molecule type" value="Genomic_DNA"/>
</dbReference>
<dbReference type="PANTHER" id="PTHR43371:SF1">
    <property type="entry name" value="RIBONUCLEOSIDE-DIPHOSPHATE REDUCTASE"/>
    <property type="match status" value="1"/>
</dbReference>
<comment type="caution">
    <text evidence="18">The sequence shown here is derived from an EMBL/GenBank/DDBJ whole genome shotgun (WGS) entry which is preliminary data.</text>
</comment>
<dbReference type="InterPro" id="IPR024434">
    <property type="entry name" value="TSCPD_dom"/>
</dbReference>
<evidence type="ECO:0000256" key="7">
    <source>
        <dbReference type="ARBA" id="ARBA00022741"/>
    </source>
</evidence>
<dbReference type="PRINTS" id="PR01183">
    <property type="entry name" value="RIBORDTASEM1"/>
</dbReference>
<dbReference type="PANTHER" id="PTHR43371">
    <property type="entry name" value="VITAMIN B12-DEPENDENT RIBONUCLEOTIDE REDUCTASE"/>
    <property type="match status" value="1"/>
</dbReference>
<keyword evidence="6 13" id="KW-0237">DNA synthesis</keyword>
<evidence type="ECO:0000313" key="18">
    <source>
        <dbReference type="EMBL" id="MFD2182936.1"/>
    </source>
</evidence>
<evidence type="ECO:0000259" key="15">
    <source>
        <dbReference type="Pfam" id="PF02867"/>
    </source>
</evidence>
<proteinExistence type="inferred from homology"/>
<dbReference type="SUPFAM" id="SSF51998">
    <property type="entry name" value="PFL-like glycyl radical enzymes"/>
    <property type="match status" value="1"/>
</dbReference>
<feature type="domain" description="TSCPD" evidence="17">
    <location>
        <begin position="979"/>
        <end position="1083"/>
    </location>
</feature>
<evidence type="ECO:0000256" key="10">
    <source>
        <dbReference type="ARBA" id="ARBA00023285"/>
    </source>
</evidence>
<dbReference type="Pfam" id="PF02867">
    <property type="entry name" value="Ribonuc_red_lgC"/>
    <property type="match status" value="2"/>
</dbReference>
<feature type="region of interest" description="Disordered" evidence="14">
    <location>
        <begin position="1141"/>
        <end position="1177"/>
    </location>
</feature>
<dbReference type="Proteomes" id="UP001597314">
    <property type="component" value="Unassembled WGS sequence"/>
</dbReference>
<comment type="cofactor">
    <cofactor evidence="1 13">
        <name>adenosylcob(III)alamin</name>
        <dbReference type="ChEBI" id="CHEBI:18408"/>
    </cofactor>
</comment>
<reference evidence="19" key="1">
    <citation type="journal article" date="2019" name="Int. J. Syst. Evol. Microbiol.">
        <title>The Global Catalogue of Microorganisms (GCM) 10K type strain sequencing project: providing services to taxonomists for standard genome sequencing and annotation.</title>
        <authorList>
            <consortium name="The Broad Institute Genomics Platform"/>
            <consortium name="The Broad Institute Genome Sequencing Center for Infectious Disease"/>
            <person name="Wu L."/>
            <person name="Ma J."/>
        </authorList>
    </citation>
    <scope>NUCLEOTIDE SEQUENCE [LARGE SCALE GENOMIC DNA]</scope>
    <source>
        <strain evidence="19">CGMCC 1.6774</strain>
    </source>
</reference>
<evidence type="ECO:0000256" key="8">
    <source>
        <dbReference type="ARBA" id="ARBA00023002"/>
    </source>
</evidence>
<evidence type="ECO:0000256" key="13">
    <source>
        <dbReference type="RuleBase" id="RU364064"/>
    </source>
</evidence>
<dbReference type="CDD" id="cd02888">
    <property type="entry name" value="RNR_II_dimer"/>
    <property type="match status" value="1"/>
</dbReference>
<evidence type="ECO:0000256" key="9">
    <source>
        <dbReference type="ARBA" id="ARBA00023157"/>
    </source>
</evidence>
<evidence type="ECO:0000256" key="14">
    <source>
        <dbReference type="SAM" id="MobiDB-lite"/>
    </source>
</evidence>
<comment type="catalytic activity">
    <reaction evidence="12 13">
        <text>a 2'-deoxyribonucleoside 5'-diphosphate + [thioredoxin]-disulfide + H2O = a ribonucleoside 5'-diphosphate + [thioredoxin]-dithiol</text>
        <dbReference type="Rhea" id="RHEA:23252"/>
        <dbReference type="Rhea" id="RHEA-COMP:10698"/>
        <dbReference type="Rhea" id="RHEA-COMP:10700"/>
        <dbReference type="ChEBI" id="CHEBI:15377"/>
        <dbReference type="ChEBI" id="CHEBI:29950"/>
        <dbReference type="ChEBI" id="CHEBI:50058"/>
        <dbReference type="ChEBI" id="CHEBI:57930"/>
        <dbReference type="ChEBI" id="CHEBI:73316"/>
        <dbReference type="EC" id="1.17.4.1"/>
    </reaction>
</comment>
<gene>
    <name evidence="18" type="ORF">ACFSOX_12300</name>
</gene>
<feature type="domain" description="Ribonucleotide reductase large subunit C-terminal" evidence="15">
    <location>
        <begin position="820"/>
        <end position="917"/>
    </location>
</feature>
<keyword evidence="10 13" id="KW-0170">Cobalt</keyword>
<dbReference type="InterPro" id="IPR013344">
    <property type="entry name" value="RNR_NrdJ/NrdZ"/>
</dbReference>
<evidence type="ECO:0000259" key="16">
    <source>
        <dbReference type="Pfam" id="PF08471"/>
    </source>
</evidence>
<comment type="similarity">
    <text evidence="2 13">Belongs to the ribonucleoside diphosphate reductase class-2 family.</text>
</comment>
<evidence type="ECO:0000256" key="4">
    <source>
        <dbReference type="ARBA" id="ARBA00014409"/>
    </source>
</evidence>
<dbReference type="InterPro" id="IPR029072">
    <property type="entry name" value="YebC-like"/>
</dbReference>
<protein>
    <recommendedName>
        <fullName evidence="4 13">Vitamin B12-dependent ribonucleotide reductase</fullName>
        <ecNumber evidence="3 13">1.17.4.1</ecNumber>
    </recommendedName>
</protein>
<evidence type="ECO:0000256" key="5">
    <source>
        <dbReference type="ARBA" id="ARBA00022628"/>
    </source>
</evidence>
<keyword evidence="7 13" id="KW-0547">Nucleotide-binding</keyword>
<dbReference type="RefSeq" id="WP_378478103.1">
    <property type="nucleotide sequence ID" value="NZ_JBHUIW010000012.1"/>
</dbReference>
<comment type="function">
    <text evidence="11 13">Catalyzes the reduction of ribonucleotides to deoxyribonucleotides. May function to provide a pool of deoxyribonucleotide precursors for DNA repair during oxygen limitation and/or for immediate growth after restoration of oxygen.</text>
</comment>
<dbReference type="SUPFAM" id="SSF75625">
    <property type="entry name" value="YebC-like"/>
    <property type="match status" value="1"/>
</dbReference>
<evidence type="ECO:0000256" key="1">
    <source>
        <dbReference type="ARBA" id="ARBA00001922"/>
    </source>
</evidence>
<keyword evidence="8 13" id="KW-0560">Oxidoreductase</keyword>
<evidence type="ECO:0000256" key="2">
    <source>
        <dbReference type="ARBA" id="ARBA00007405"/>
    </source>
</evidence>
<evidence type="ECO:0000256" key="12">
    <source>
        <dbReference type="ARBA" id="ARBA00047754"/>
    </source>
</evidence>
<keyword evidence="9" id="KW-1015">Disulfide bond</keyword>
<dbReference type="InterPro" id="IPR013678">
    <property type="entry name" value="RNR_2_N"/>
</dbReference>
<feature type="domain" description="Ribonucleotide reductase class II vitamin B12-dependent N-terminal" evidence="16">
    <location>
        <begin position="23"/>
        <end position="147"/>
    </location>
</feature>
<evidence type="ECO:0000256" key="6">
    <source>
        <dbReference type="ARBA" id="ARBA00022634"/>
    </source>
</evidence>
<dbReference type="InterPro" id="IPR000788">
    <property type="entry name" value="RNR_lg_C"/>
</dbReference>